<feature type="transmembrane region" description="Helical" evidence="1">
    <location>
        <begin position="86"/>
        <end position="105"/>
    </location>
</feature>
<sequence length="157" mass="18266">METNHISYASRNLWSGILFGVGLVAFIDEAVFHQLLHWHHFYDKSTTAMGLVSDGLFHAFSWFATVGSLFLFADLRRRNGLWLKRWWGGAFLGAGIFQLYDGTIQHKVMRLHQIRYNVDIRPYDLTWNILAILLIVVGILLIVRTPPDKWEVTHNER</sequence>
<accession>A0A1V2A690</accession>
<dbReference type="Proteomes" id="UP000188613">
    <property type="component" value="Unassembled WGS sequence"/>
</dbReference>
<dbReference type="RefSeq" id="WP_076766960.1">
    <property type="nucleotide sequence ID" value="NZ_MSFI01000021.1"/>
</dbReference>
<dbReference type="EMBL" id="MSFI01000021">
    <property type="protein sequence ID" value="OMP66382.1"/>
    <property type="molecule type" value="Genomic_DNA"/>
</dbReference>
<feature type="transmembrane region" description="Helical" evidence="1">
    <location>
        <begin position="56"/>
        <end position="74"/>
    </location>
</feature>
<organism evidence="2 3">
    <name type="scientific">Domibacillus epiphyticus</name>
    <dbReference type="NCBI Taxonomy" id="1714355"/>
    <lineage>
        <taxon>Bacteria</taxon>
        <taxon>Bacillati</taxon>
        <taxon>Bacillota</taxon>
        <taxon>Bacilli</taxon>
        <taxon>Bacillales</taxon>
        <taxon>Bacillaceae</taxon>
        <taxon>Domibacillus</taxon>
    </lineage>
</organism>
<evidence type="ECO:0000313" key="2">
    <source>
        <dbReference type="EMBL" id="OMP66382.1"/>
    </source>
</evidence>
<dbReference type="STRING" id="1714355.BTO28_13065"/>
<dbReference type="Pfam" id="PF10002">
    <property type="entry name" value="DUF2243"/>
    <property type="match status" value="1"/>
</dbReference>
<feature type="transmembrane region" description="Helical" evidence="1">
    <location>
        <begin position="125"/>
        <end position="143"/>
    </location>
</feature>
<feature type="transmembrane region" description="Helical" evidence="1">
    <location>
        <begin position="12"/>
        <end position="36"/>
    </location>
</feature>
<keyword evidence="1" id="KW-0812">Transmembrane</keyword>
<dbReference type="InterPro" id="IPR018719">
    <property type="entry name" value="DUF2243_membrane"/>
</dbReference>
<reference evidence="2 3" key="1">
    <citation type="submission" date="2016-12" db="EMBL/GenBank/DDBJ databases">
        <title>Domibacillus sp. SAB 38T whole genome sequencing.</title>
        <authorList>
            <person name="Verma A."/>
            <person name="Ojha A.K."/>
            <person name="Krishnamurthi S."/>
        </authorList>
    </citation>
    <scope>NUCLEOTIDE SEQUENCE [LARGE SCALE GENOMIC DNA]</scope>
    <source>
        <strain evidence="2 3">SAB 38</strain>
    </source>
</reference>
<dbReference type="OrthoDB" id="5190099at2"/>
<dbReference type="AlphaFoldDB" id="A0A1V2A690"/>
<name>A0A1V2A690_9BACI</name>
<evidence type="ECO:0000256" key="1">
    <source>
        <dbReference type="SAM" id="Phobius"/>
    </source>
</evidence>
<comment type="caution">
    <text evidence="2">The sequence shown here is derived from an EMBL/GenBank/DDBJ whole genome shotgun (WGS) entry which is preliminary data.</text>
</comment>
<keyword evidence="1" id="KW-1133">Transmembrane helix</keyword>
<proteinExistence type="predicted"/>
<gene>
    <name evidence="2" type="ORF">BTO28_13065</name>
</gene>
<evidence type="ECO:0000313" key="3">
    <source>
        <dbReference type="Proteomes" id="UP000188613"/>
    </source>
</evidence>
<protein>
    <recommendedName>
        <fullName evidence="4">DUF2243 domain-containing protein</fullName>
    </recommendedName>
</protein>
<keyword evidence="1" id="KW-0472">Membrane</keyword>
<evidence type="ECO:0008006" key="4">
    <source>
        <dbReference type="Google" id="ProtNLM"/>
    </source>
</evidence>
<keyword evidence="3" id="KW-1185">Reference proteome</keyword>